<dbReference type="InterPro" id="IPR013083">
    <property type="entry name" value="Znf_RING/FYVE/PHD"/>
</dbReference>
<dbReference type="PANTHER" id="PTHR46603:SF1">
    <property type="entry name" value="ABSCISSION_NOCUT CHECKPOINT REGULATOR"/>
    <property type="match status" value="1"/>
</dbReference>
<evidence type="ECO:0000256" key="3">
    <source>
        <dbReference type="ARBA" id="ARBA00022833"/>
    </source>
</evidence>
<dbReference type="InterPro" id="IPR017455">
    <property type="entry name" value="Znf_FYVE-rel"/>
</dbReference>
<dbReference type="GeneID" id="100144738"/>
<dbReference type="SUPFAM" id="SSF57845">
    <property type="entry name" value="B-box zinc-binding domain"/>
    <property type="match status" value="1"/>
</dbReference>
<dbReference type="CDD" id="cd19817">
    <property type="entry name" value="Bbox1_ANCHR-like"/>
    <property type="match status" value="1"/>
</dbReference>
<feature type="coiled-coil region" evidence="5">
    <location>
        <begin position="243"/>
        <end position="277"/>
    </location>
</feature>
<dbReference type="GO" id="GO:0005813">
    <property type="term" value="C:centrosome"/>
    <property type="evidence" value="ECO:0000318"/>
    <property type="project" value="GO_Central"/>
</dbReference>
<dbReference type="Ensembl" id="ENSXETT00000117616">
    <property type="protein sequence ID" value="ENSXETP00000109500"/>
    <property type="gene ID" value="ENSXETG00000042217"/>
</dbReference>
<dbReference type="OrthoDB" id="5407799at2759"/>
<dbReference type="OMA" id="CYRECHD"/>
<keyword evidence="1" id="KW-0479">Metal-binding</keyword>
<name>A0A803JNH8_XENTR</name>
<feature type="region of interest" description="Disordered" evidence="6">
    <location>
        <begin position="85"/>
        <end position="107"/>
    </location>
</feature>
<dbReference type="CDD" id="cd15749">
    <property type="entry name" value="FYVE_ZFY19"/>
    <property type="match status" value="1"/>
</dbReference>
<dbReference type="Gene3D" id="3.30.40.10">
    <property type="entry name" value="Zinc/RING finger domain, C3HC4 (zinc finger)"/>
    <property type="match status" value="1"/>
</dbReference>
<keyword evidence="9" id="KW-1185">Reference proteome</keyword>
<dbReference type="FunFam" id="3.30.40.10:FF:000701">
    <property type="entry name" value="Zinc finger FYVE-type containing 19"/>
    <property type="match status" value="1"/>
</dbReference>
<dbReference type="InterPro" id="IPR011011">
    <property type="entry name" value="Znf_FYVE_PHD"/>
</dbReference>
<evidence type="ECO:0000313" key="9">
    <source>
        <dbReference type="Proteomes" id="UP000008143"/>
    </source>
</evidence>
<dbReference type="PROSITE" id="PS50178">
    <property type="entry name" value="ZF_FYVE"/>
    <property type="match status" value="1"/>
</dbReference>
<dbReference type="InterPro" id="IPR044553">
    <property type="entry name" value="Bbox1_ANCHR"/>
</dbReference>
<feature type="region of interest" description="Disordered" evidence="6">
    <location>
        <begin position="411"/>
        <end position="430"/>
    </location>
</feature>
<reference evidence="8" key="2">
    <citation type="submission" date="2021-03" db="UniProtKB">
        <authorList>
            <consortium name="Ensembl"/>
        </authorList>
    </citation>
    <scope>IDENTIFICATION</scope>
</reference>
<evidence type="ECO:0000256" key="2">
    <source>
        <dbReference type="ARBA" id="ARBA00022771"/>
    </source>
</evidence>
<dbReference type="Pfam" id="PF22586">
    <property type="entry name" value="ANCHR-like_BBOX"/>
    <property type="match status" value="1"/>
</dbReference>
<dbReference type="GO" id="GO:0044878">
    <property type="term" value="P:mitotic cytokinesis checkpoint signaling"/>
    <property type="evidence" value="ECO:0000318"/>
    <property type="project" value="GO_Central"/>
</dbReference>
<evidence type="ECO:0000313" key="12">
    <source>
        <dbReference type="Xenbase" id="XB-GENE-1013586"/>
    </source>
</evidence>
<feature type="compositionally biased region" description="Polar residues" evidence="6">
    <location>
        <begin position="172"/>
        <end position="192"/>
    </location>
</feature>
<dbReference type="SUPFAM" id="SSF57903">
    <property type="entry name" value="FYVE/PHD zinc finger"/>
    <property type="match status" value="1"/>
</dbReference>
<reference evidence="10 11" key="3">
    <citation type="submission" date="2025-04" db="UniProtKB">
        <authorList>
            <consortium name="RefSeq"/>
        </authorList>
    </citation>
    <scope>IDENTIFICATION</scope>
    <source>
        <strain evidence="10 11">Nigerian</strain>
        <tissue evidence="10 11">Liver and blood</tissue>
    </source>
</reference>
<gene>
    <name evidence="8 10 11 12" type="primary">zfyve19</name>
    <name evidence="10 11" type="synonym">mpfyve</name>
</gene>
<dbReference type="GeneTree" id="ENSGT00390000016108"/>
<evidence type="ECO:0000313" key="8">
    <source>
        <dbReference type="Ensembl" id="ENSXETP00000109500"/>
    </source>
</evidence>
<accession>A0A803JNH8</accession>
<dbReference type="Proteomes" id="UP000008143">
    <property type="component" value="Chromosome 8"/>
</dbReference>
<dbReference type="SMART" id="SM00064">
    <property type="entry name" value="FYVE"/>
    <property type="match status" value="1"/>
</dbReference>
<evidence type="ECO:0000313" key="11">
    <source>
        <dbReference type="RefSeq" id="XP_031746058.1"/>
    </source>
</evidence>
<dbReference type="Xenbase" id="XB-GENE-1013586">
    <property type="gene designation" value="zfyve19"/>
</dbReference>
<keyword evidence="5" id="KW-0175">Coiled coil</keyword>
<feature type="region of interest" description="Disordered" evidence="6">
    <location>
        <begin position="169"/>
        <end position="192"/>
    </location>
</feature>
<evidence type="ECO:0000256" key="6">
    <source>
        <dbReference type="SAM" id="MobiDB-lite"/>
    </source>
</evidence>
<evidence type="ECO:0000256" key="1">
    <source>
        <dbReference type="ARBA" id="ARBA00022723"/>
    </source>
</evidence>
<organism evidence="8">
    <name type="scientific">Xenopus tropicalis</name>
    <name type="common">Western clawed frog</name>
    <name type="synonym">Silurana tropicalis</name>
    <dbReference type="NCBI Taxonomy" id="8364"/>
    <lineage>
        <taxon>Eukaryota</taxon>
        <taxon>Metazoa</taxon>
        <taxon>Chordata</taxon>
        <taxon>Craniata</taxon>
        <taxon>Vertebrata</taxon>
        <taxon>Euteleostomi</taxon>
        <taxon>Amphibia</taxon>
        <taxon>Batrachia</taxon>
        <taxon>Anura</taxon>
        <taxon>Pipoidea</taxon>
        <taxon>Pipidae</taxon>
        <taxon>Xenopodinae</taxon>
        <taxon>Xenopus</taxon>
        <taxon>Silurana</taxon>
    </lineage>
</organism>
<dbReference type="PROSITE" id="PS00518">
    <property type="entry name" value="ZF_RING_1"/>
    <property type="match status" value="1"/>
</dbReference>
<feature type="domain" description="FYVE-type" evidence="7">
    <location>
        <begin position="1"/>
        <end position="58"/>
    </location>
</feature>
<dbReference type="InterPro" id="IPR000306">
    <property type="entry name" value="Znf_FYVE"/>
</dbReference>
<dbReference type="PANTHER" id="PTHR46603">
    <property type="entry name" value="ABSCISSION/NOCUT CHECKPOINT REGULATOR"/>
    <property type="match status" value="1"/>
</dbReference>
<dbReference type="AlphaFoldDB" id="A0A803JNH8"/>
<proteinExistence type="predicted"/>
<dbReference type="GO" id="GO:0008270">
    <property type="term" value="F:zinc ion binding"/>
    <property type="evidence" value="ECO:0007669"/>
    <property type="project" value="UniProtKB-KW"/>
</dbReference>
<dbReference type="InterPro" id="IPR017907">
    <property type="entry name" value="Znf_RING_CS"/>
</dbReference>
<dbReference type="AGR" id="Xenbase:XB-GENE-1013586"/>
<dbReference type="GO" id="GO:0032266">
    <property type="term" value="F:phosphatidylinositol-3-phosphate binding"/>
    <property type="evidence" value="ECO:0000318"/>
    <property type="project" value="GO_Central"/>
</dbReference>
<evidence type="ECO:0000256" key="5">
    <source>
        <dbReference type="SAM" id="Coils"/>
    </source>
</evidence>
<evidence type="ECO:0000256" key="4">
    <source>
        <dbReference type="PROSITE-ProRule" id="PRU00091"/>
    </source>
</evidence>
<dbReference type="Pfam" id="PF01363">
    <property type="entry name" value="FYVE"/>
    <property type="match status" value="1"/>
</dbReference>
<dbReference type="GO" id="GO:0030496">
    <property type="term" value="C:midbody"/>
    <property type="evidence" value="ECO:0000318"/>
    <property type="project" value="GO_Central"/>
</dbReference>
<dbReference type="RefSeq" id="XP_031746058.1">
    <property type="nucleotide sequence ID" value="XM_031890198.1"/>
</dbReference>
<sequence>MDRRCFGCASKFSIFKKECGCKSCGHSFCGSCLGFSAVLPQYGNTKQKVCRRCHETISSGGNKKNDPSKWSPPENYKKRVAALEAKTNQSKGVQRAPGAYSSITDSSYHGLSAEDRAIAERLGRLREETKPKAVPSTAEIESRLEALRKDPDRHVPSAEEMEDRLAVLQGRTPVSRTQRQVHQPPDTRTQGQRAEDLLTQLNEEVAIDQNCEEAPQSQDFSAAPKNDLNRVDGKDSWAEMDPAQLEEEKNKILSQAAAELKDENTRAEKFLETAKRLAVLQGKDPDKVTIDSYKLPDSDEETEEEAIQRVLKQLSEEVVLDEASGFNIPPDQNRPEASSLNMPVGNKLHLQGKVTTKSQPPAARTTPREADSDEEELPWCCICNEDAILRCHDCDDDLYCKRCFREGHDEFDRKEHRTSSYKPPKKKRGR</sequence>
<dbReference type="CTD" id="84936"/>
<evidence type="ECO:0000259" key="7">
    <source>
        <dbReference type="PROSITE" id="PS50178"/>
    </source>
</evidence>
<dbReference type="GO" id="GO:0032154">
    <property type="term" value="C:cleavage furrow"/>
    <property type="evidence" value="ECO:0000318"/>
    <property type="project" value="GO_Central"/>
</dbReference>
<reference evidence="8" key="1">
    <citation type="journal article" date="2010" name="Science">
        <title>The genome of the Western clawed frog Xenopus tropicalis.</title>
        <authorList>
            <person name="Hellsten U."/>
            <person name="Harland R.M."/>
            <person name="Gilchrist M.J."/>
            <person name="Hendrix D."/>
            <person name="Jurka J."/>
            <person name="Kapitonov V."/>
            <person name="Ovcharenko I."/>
            <person name="Putnam N.H."/>
            <person name="Shu S."/>
            <person name="Taher L."/>
            <person name="Blitz I.L."/>
            <person name="Blumberg B."/>
            <person name="Dichmann D.S."/>
            <person name="Dubchak I."/>
            <person name="Amaya E."/>
            <person name="Detter J.C."/>
            <person name="Fletcher R."/>
            <person name="Gerhard D.S."/>
            <person name="Goodstein D."/>
            <person name="Graves T."/>
            <person name="Grigoriev I.V."/>
            <person name="Grimwood J."/>
            <person name="Kawashima T."/>
            <person name="Lindquist E."/>
            <person name="Lucas S.M."/>
            <person name="Mead P.E."/>
            <person name="Mitros T."/>
            <person name="Ogino H."/>
            <person name="Ohta Y."/>
            <person name="Poliakov A.V."/>
            <person name="Pollet N."/>
            <person name="Robert J."/>
            <person name="Salamov A."/>
            <person name="Sater A.K."/>
            <person name="Schmutz J."/>
            <person name="Terry A."/>
            <person name="Vize P.D."/>
            <person name="Warren W.C."/>
            <person name="Wells D."/>
            <person name="Wills A."/>
            <person name="Wilson R.K."/>
            <person name="Zimmerman L.B."/>
            <person name="Zorn A.M."/>
            <person name="Grainger R."/>
            <person name="Grammer T."/>
            <person name="Khokha M.K."/>
            <person name="Richardson P.M."/>
            <person name="Rokhsar D.S."/>
        </authorList>
    </citation>
    <scope>NUCLEOTIDE SEQUENCE [LARGE SCALE GENOMIC DNA]</scope>
    <source>
        <strain evidence="8">Nigerian</strain>
    </source>
</reference>
<protein>
    <submittedName>
        <fullName evidence="10 11">Abscission/NoCut checkpoint regulator isoform X1</fullName>
    </submittedName>
    <submittedName>
        <fullName evidence="8">Zinc finger FYVE domain containing 19</fullName>
    </submittedName>
</protein>
<keyword evidence="2 4" id="KW-0863">Zinc-finger</keyword>
<evidence type="ECO:0000313" key="10">
    <source>
        <dbReference type="RefSeq" id="XP_031746057.1"/>
    </source>
</evidence>
<dbReference type="RefSeq" id="XP_031746057.1">
    <property type="nucleotide sequence ID" value="XM_031890197.1"/>
</dbReference>
<keyword evidence="3" id="KW-0862">Zinc</keyword>